<dbReference type="OrthoDB" id="2004167at2"/>
<protein>
    <submittedName>
        <fullName evidence="3">Triacylglycerol lipase</fullName>
    </submittedName>
</protein>
<sequence>MRNAVRTLVLTVAVLALWAQPARAADTYTQTKYPIVLAHGMAGFDSLFGVLDYFYGIESSLKSGGAKVYITHVPQFNTSEARGEALLAQVQDVLARSGAKKVNLIGHSHGGLDVRYVAAVRPDLVASVTTVGSPHKGADLAEYLRNNLKGGSFTESVLAYFANSLGTVLGLLSGHTQPQDAIGALAALSKAGGAAFTAKFPAGIPTSSCGSGAATGTQGQRYYSWSGTDPFTNILDASDYALKLSSFFYSESNDGLVGRCSSHFGTVIRDNYDMNHLDEVNQVLGLTAFFTDPVSVFRTQANRLKTAGL</sequence>
<reference evidence="4" key="1">
    <citation type="submission" date="2018-09" db="EMBL/GenBank/DDBJ databases">
        <authorList>
            <person name="Livingstone P.G."/>
            <person name="Whitworth D.E."/>
        </authorList>
    </citation>
    <scope>NUCLEOTIDE SEQUENCE [LARGE SCALE GENOMIC DNA]</scope>
    <source>
        <strain evidence="4">CA043D</strain>
    </source>
</reference>
<organism evidence="3 4">
    <name type="scientific">Corallococcus carmarthensis</name>
    <dbReference type="NCBI Taxonomy" id="2316728"/>
    <lineage>
        <taxon>Bacteria</taxon>
        <taxon>Pseudomonadati</taxon>
        <taxon>Myxococcota</taxon>
        <taxon>Myxococcia</taxon>
        <taxon>Myxococcales</taxon>
        <taxon>Cystobacterineae</taxon>
        <taxon>Myxococcaceae</taxon>
        <taxon>Corallococcus</taxon>
    </lineage>
</organism>
<dbReference type="InterPro" id="IPR029058">
    <property type="entry name" value="AB_hydrolase_fold"/>
</dbReference>
<dbReference type="EMBL" id="RAWE01000012">
    <property type="protein sequence ID" value="RKH06187.1"/>
    <property type="molecule type" value="Genomic_DNA"/>
</dbReference>
<evidence type="ECO:0000259" key="2">
    <source>
        <dbReference type="Pfam" id="PF00561"/>
    </source>
</evidence>
<feature type="domain" description="AB hydrolase-1" evidence="2">
    <location>
        <begin position="33"/>
        <end position="237"/>
    </location>
</feature>
<comment type="caution">
    <text evidence="3">The sequence shown here is derived from an EMBL/GenBank/DDBJ whole genome shotgun (WGS) entry which is preliminary data.</text>
</comment>
<keyword evidence="1" id="KW-0732">Signal</keyword>
<dbReference type="SUPFAM" id="SSF53474">
    <property type="entry name" value="alpha/beta-Hydrolases"/>
    <property type="match status" value="1"/>
</dbReference>
<evidence type="ECO:0000313" key="4">
    <source>
        <dbReference type="Proteomes" id="UP000268313"/>
    </source>
</evidence>
<name>A0A3A8KFU2_9BACT</name>
<dbReference type="Pfam" id="PF00561">
    <property type="entry name" value="Abhydrolase_1"/>
    <property type="match status" value="1"/>
</dbReference>
<dbReference type="RefSeq" id="WP_120601475.1">
    <property type="nucleotide sequence ID" value="NZ_JABFJX010000073.1"/>
</dbReference>
<keyword evidence="4" id="KW-1185">Reference proteome</keyword>
<evidence type="ECO:0000313" key="3">
    <source>
        <dbReference type="EMBL" id="RKH06187.1"/>
    </source>
</evidence>
<proteinExistence type="predicted"/>
<evidence type="ECO:0000256" key="1">
    <source>
        <dbReference type="SAM" id="SignalP"/>
    </source>
</evidence>
<dbReference type="InterPro" id="IPR000073">
    <property type="entry name" value="AB_hydrolase_1"/>
</dbReference>
<feature type="signal peptide" evidence="1">
    <location>
        <begin position="1"/>
        <end position="24"/>
    </location>
</feature>
<accession>A0A3A8KFU2</accession>
<dbReference type="AlphaFoldDB" id="A0A3A8KFU2"/>
<dbReference type="Gene3D" id="3.40.50.1820">
    <property type="entry name" value="alpha/beta hydrolase"/>
    <property type="match status" value="1"/>
</dbReference>
<feature type="chain" id="PRO_5017390599" evidence="1">
    <location>
        <begin position="25"/>
        <end position="309"/>
    </location>
</feature>
<dbReference type="Proteomes" id="UP000268313">
    <property type="component" value="Unassembled WGS sequence"/>
</dbReference>
<gene>
    <name evidence="3" type="ORF">D7X32_05665</name>
</gene>